<evidence type="ECO:0000256" key="1">
    <source>
        <dbReference type="SAM" id="MobiDB-lite"/>
    </source>
</evidence>
<evidence type="ECO:0000313" key="3">
    <source>
        <dbReference type="EMBL" id="RYN74829.1"/>
    </source>
</evidence>
<feature type="transmembrane region" description="Helical" evidence="2">
    <location>
        <begin position="38"/>
        <end position="60"/>
    </location>
</feature>
<reference evidence="4" key="1">
    <citation type="journal article" date="2019" name="bioRxiv">
        <title>Genomics, evolutionary history and diagnostics of the Alternaria alternata species group including apple and Asian pear pathotypes.</title>
        <authorList>
            <person name="Armitage A.D."/>
            <person name="Cockerton H.M."/>
            <person name="Sreenivasaprasad S."/>
            <person name="Woodhall J.W."/>
            <person name="Lane C.R."/>
            <person name="Harrison R.J."/>
            <person name="Clarkson J.P."/>
        </authorList>
    </citation>
    <scope>NUCLEOTIDE SEQUENCE [LARGE SCALE GENOMIC DNA]</scope>
    <source>
        <strain evidence="4">FERA 1177</strain>
    </source>
</reference>
<dbReference type="GO" id="GO:0005886">
    <property type="term" value="C:plasma membrane"/>
    <property type="evidence" value="ECO:0007669"/>
    <property type="project" value="InterPro"/>
</dbReference>
<evidence type="ECO:0000313" key="4">
    <source>
        <dbReference type="Proteomes" id="UP000291422"/>
    </source>
</evidence>
<gene>
    <name evidence="3" type="ORF">AA0117_g6655</name>
</gene>
<dbReference type="EMBL" id="PDXD01000016">
    <property type="protein sequence ID" value="RYN74829.1"/>
    <property type="molecule type" value="Genomic_DNA"/>
</dbReference>
<feature type="compositionally biased region" description="Low complexity" evidence="1">
    <location>
        <begin position="360"/>
        <end position="378"/>
    </location>
</feature>
<name>A0A4Q4NDT6_ALTAL</name>
<evidence type="ECO:0008006" key="5">
    <source>
        <dbReference type="Google" id="ProtNLM"/>
    </source>
</evidence>
<feature type="compositionally biased region" description="Polar residues" evidence="1">
    <location>
        <begin position="632"/>
        <end position="644"/>
    </location>
</feature>
<feature type="compositionally biased region" description="Basic and acidic residues" evidence="1">
    <location>
        <begin position="298"/>
        <end position="315"/>
    </location>
</feature>
<feature type="compositionally biased region" description="Basic and acidic residues" evidence="1">
    <location>
        <begin position="391"/>
        <end position="402"/>
    </location>
</feature>
<dbReference type="Pfam" id="PF16944">
    <property type="entry name" value="KCH"/>
    <property type="match status" value="1"/>
</dbReference>
<dbReference type="Proteomes" id="UP000291422">
    <property type="component" value="Unassembled WGS sequence"/>
</dbReference>
<dbReference type="PANTHER" id="PTHR36424:SF1">
    <property type="entry name" value="LOW AFFINITY K(+) TRANSPORTER 1-RELATED"/>
    <property type="match status" value="1"/>
</dbReference>
<dbReference type="InterPro" id="IPR031606">
    <property type="entry name" value="Kch1/2"/>
</dbReference>
<dbReference type="AlphaFoldDB" id="A0A4Q4NDT6"/>
<feature type="compositionally biased region" description="Polar residues" evidence="1">
    <location>
        <begin position="658"/>
        <end position="683"/>
    </location>
</feature>
<feature type="compositionally biased region" description="Pro residues" evidence="1">
    <location>
        <begin position="467"/>
        <end position="476"/>
    </location>
</feature>
<protein>
    <recommendedName>
        <fullName evidence="5">Pheromone-regulated membrane protein</fullName>
    </recommendedName>
</protein>
<evidence type="ECO:0000256" key="2">
    <source>
        <dbReference type="SAM" id="Phobius"/>
    </source>
</evidence>
<feature type="transmembrane region" description="Helical" evidence="2">
    <location>
        <begin position="80"/>
        <end position="101"/>
    </location>
</feature>
<feature type="transmembrane region" description="Helical" evidence="2">
    <location>
        <begin position="226"/>
        <end position="255"/>
    </location>
</feature>
<feature type="compositionally biased region" description="Polar residues" evidence="1">
    <location>
        <begin position="403"/>
        <end position="416"/>
    </location>
</feature>
<dbReference type="PANTHER" id="PTHR36424">
    <property type="entry name" value="PHEROMONE-REGULATED MEMBRANE PROTEIN 6"/>
    <property type="match status" value="1"/>
</dbReference>
<keyword evidence="2" id="KW-0812">Transmembrane</keyword>
<keyword evidence="2" id="KW-0472">Membrane</keyword>
<feature type="region of interest" description="Disordered" evidence="1">
    <location>
        <begin position="293"/>
        <end position="329"/>
    </location>
</feature>
<keyword evidence="2" id="KW-1133">Transmembrane helix</keyword>
<proteinExistence type="predicted"/>
<dbReference type="GO" id="GO:0015079">
    <property type="term" value="F:potassium ion transmembrane transporter activity"/>
    <property type="evidence" value="ECO:0007669"/>
    <property type="project" value="InterPro"/>
</dbReference>
<organism evidence="3 4">
    <name type="scientific">Alternaria alternata</name>
    <name type="common">Alternaria rot fungus</name>
    <name type="synonym">Torula alternata</name>
    <dbReference type="NCBI Taxonomy" id="5599"/>
    <lineage>
        <taxon>Eukaryota</taxon>
        <taxon>Fungi</taxon>
        <taxon>Dikarya</taxon>
        <taxon>Ascomycota</taxon>
        <taxon>Pezizomycotina</taxon>
        <taxon>Dothideomycetes</taxon>
        <taxon>Pleosporomycetidae</taxon>
        <taxon>Pleosporales</taxon>
        <taxon>Pleosporineae</taxon>
        <taxon>Pleosporaceae</taxon>
        <taxon>Alternaria</taxon>
        <taxon>Alternaria sect. Alternaria</taxon>
        <taxon>Alternaria alternata complex</taxon>
    </lineage>
</organism>
<feature type="region of interest" description="Disordered" evidence="1">
    <location>
        <begin position="354"/>
        <end position="695"/>
    </location>
</feature>
<comment type="caution">
    <text evidence="3">The sequence shown here is derived from an EMBL/GenBank/DDBJ whole genome shotgun (WGS) entry which is preliminary data.</text>
</comment>
<feature type="compositionally biased region" description="Polar residues" evidence="1">
    <location>
        <begin position="495"/>
        <end position="506"/>
    </location>
</feature>
<accession>A0A4Q4NDT6</accession>
<sequence length="695" mass="77344">MGCCGDREKGTTVTEEQKWTYITLSDFKSTSCLAPFSYAWLWILVFISCAVYAADAFTAVNLLAFDKWTSQVKPTVPFDVAKWIFAITIIISYVFLVYRWIRALRVMRTGSVTECYLEPLAAILQSMRITKAGQGWRRFLVFAELTKSKKGANYIALFVYFQFKSALLIIVAQGPRIALNAMTLYAVMQANLLPVGEHASEDRSNFEQFFMNIKVMVDTGNKQETVIYFTMLFSLVIWVIAALGLIVAGILYLFFLWHYIPKADGSLTNYCRRKVETRLERIVGKKIKKAIEKQNQQLKRDEERAIKKGEFDASKSRPTLPKLEGDDDDTSTVFSMQRSDTMNTTATLPQYTVSNAPAYRSNPPSRSNTSNTMNTTNTGRNLMNKPSLPTLDERPGMPERDFTNFSTASYGSNAPMLSQAGGMGRSSPAPPMPPLDRNGTGYFDDQHNLPYQPERSFTPMSQGRASPLPPRGPMPPVDTNYNNYHNYDNGRYENDSQLITPLSNDQRGPPPSHPNRPYQEFSPYDSRGPQMGPEYELSPVDVNPTEDISQHYFADSNVGDNYQPPQLPSALRSGSPAPSQPAGLPSQPRAGTAPPRSGTAPPRAGIPASLQSAIQRREASQPFPNRGMNGSAPPQQQRSATAPIQQPGWAQGPPPRSFTPQGPGPQQRSYAPVSGPQQRSYTPTAPRGYDNSYNY</sequence>